<protein>
    <submittedName>
        <fullName evidence="1">Uncharacterized protein</fullName>
    </submittedName>
</protein>
<dbReference type="KEGG" id="afx:JZ786_11255"/>
<organism evidence="1 2">
    <name type="scientific">Alicyclobacillus mengziensis</name>
    <dbReference type="NCBI Taxonomy" id="2931921"/>
    <lineage>
        <taxon>Bacteria</taxon>
        <taxon>Bacillati</taxon>
        <taxon>Bacillota</taxon>
        <taxon>Bacilli</taxon>
        <taxon>Bacillales</taxon>
        <taxon>Alicyclobacillaceae</taxon>
        <taxon>Alicyclobacillus</taxon>
    </lineage>
</organism>
<reference evidence="1 2" key="1">
    <citation type="submission" date="2021-02" db="EMBL/GenBank/DDBJ databases">
        <title>Alicyclobacillus curvatus sp. nov. and Alicyclobacillus mengziensis sp. nov., two acidophilic bacteria isolated from acid mine drainage.</title>
        <authorList>
            <person name="Huang Y."/>
        </authorList>
    </citation>
    <scope>NUCLEOTIDE SEQUENCE [LARGE SCALE GENOMIC DNA]</scope>
    <source>
        <strain evidence="1 2">S30H14</strain>
    </source>
</reference>
<evidence type="ECO:0000313" key="1">
    <source>
        <dbReference type="EMBL" id="QSO49429.1"/>
    </source>
</evidence>
<dbReference type="EMBL" id="CP071182">
    <property type="protein sequence ID" value="QSO49429.1"/>
    <property type="molecule type" value="Genomic_DNA"/>
</dbReference>
<gene>
    <name evidence="1" type="ORF">JZ786_11255</name>
</gene>
<keyword evidence="2" id="KW-1185">Reference proteome</keyword>
<proteinExistence type="predicted"/>
<evidence type="ECO:0000313" key="2">
    <source>
        <dbReference type="Proteomes" id="UP000663505"/>
    </source>
</evidence>
<dbReference type="RefSeq" id="WP_206658740.1">
    <property type="nucleotide sequence ID" value="NZ_CP071182.1"/>
</dbReference>
<sequence length="234" mass="25827">MVVFAPGETSLHVDSSERVVVANPSFVTGGVEQKPSGGQRLVGTDHVFAWVSPIHRRIVRDDALPAERLPRDGSRPGTVRECSEVSPLVEGLSAEAAAIGDVASYPAVAALVASAAFLVVELEIRNCGSHHRQGVALLLRNFSFERWNAIVSLLQAFCQLEPCCRHLLTVHHHRSYFGRDAGLHLQREPCLPEYPMDDDFEPAHFVQPGKKFVTMYPEHPEYPDCLAKTASVRR</sequence>
<accession>A0A9X7Z7T4</accession>
<name>A0A9X7Z7T4_9BACL</name>
<dbReference type="Proteomes" id="UP000663505">
    <property type="component" value="Chromosome"/>
</dbReference>
<dbReference type="AlphaFoldDB" id="A0A9X7Z7T4"/>